<protein>
    <recommendedName>
        <fullName evidence="3">Cupin</fullName>
    </recommendedName>
</protein>
<proteinExistence type="predicted"/>
<dbReference type="InterPro" id="IPR011051">
    <property type="entry name" value="RmlC_Cupin_sf"/>
</dbReference>
<name>A0A291RDJ0_9NOCA</name>
<dbReference type="SUPFAM" id="SSF51182">
    <property type="entry name" value="RmlC-like cupins"/>
    <property type="match status" value="1"/>
</dbReference>
<dbReference type="EMBL" id="CP023778">
    <property type="protein sequence ID" value="ATL65646.1"/>
    <property type="molecule type" value="Genomic_DNA"/>
</dbReference>
<evidence type="ECO:0000313" key="1">
    <source>
        <dbReference type="EMBL" id="ATL65646.1"/>
    </source>
</evidence>
<sequence length="108" mass="12037">MPDESRTGDSDFDRDGTTVLLDRDGILCWLERVPPDTPGVLRGGHPAISIVISGGPVVLLDDRDRTIRRGTLLSGQMIYDCLWEPPVRHRLHNLSDRPLLLMTIALPN</sequence>
<dbReference type="AlphaFoldDB" id="A0A291RDJ0"/>
<gene>
    <name evidence="1" type="ORF">CRH09_04870</name>
</gene>
<evidence type="ECO:0008006" key="3">
    <source>
        <dbReference type="Google" id="ProtNLM"/>
    </source>
</evidence>
<evidence type="ECO:0000313" key="2">
    <source>
        <dbReference type="Proteomes" id="UP000221961"/>
    </source>
</evidence>
<dbReference type="KEGG" id="ntp:CRH09_04870"/>
<organism evidence="1 2">
    <name type="scientific">Nocardia terpenica</name>
    <dbReference type="NCBI Taxonomy" id="455432"/>
    <lineage>
        <taxon>Bacteria</taxon>
        <taxon>Bacillati</taxon>
        <taxon>Actinomycetota</taxon>
        <taxon>Actinomycetes</taxon>
        <taxon>Mycobacteriales</taxon>
        <taxon>Nocardiaceae</taxon>
        <taxon>Nocardia</taxon>
    </lineage>
</organism>
<accession>A0A291RDJ0</accession>
<reference evidence="1 2" key="1">
    <citation type="submission" date="2017-10" db="EMBL/GenBank/DDBJ databases">
        <title>Comparative genomics between pathogenic Norcardia.</title>
        <authorList>
            <person name="Zeng L."/>
        </authorList>
    </citation>
    <scope>NUCLEOTIDE SEQUENCE [LARGE SCALE GENOMIC DNA]</scope>
    <source>
        <strain evidence="1 2">NC_YFY_NT001</strain>
    </source>
</reference>
<dbReference type="RefSeq" id="WP_098692918.1">
    <property type="nucleotide sequence ID" value="NZ_CP023778.1"/>
</dbReference>
<dbReference type="Proteomes" id="UP000221961">
    <property type="component" value="Chromosome"/>
</dbReference>
<dbReference type="GeneID" id="88356767"/>